<name>A0A0B5J8L8_9VIRU</name>
<evidence type="ECO:0000256" key="1">
    <source>
        <dbReference type="SAM" id="MobiDB-lite"/>
    </source>
</evidence>
<sequence length="107" mass="11880">MDARRGRKRMDTDALCRRTRPRREPPTDVYVDTPACALTLADLPDEILFHIASCLPLGAVAALGCASHQMRAVCLDDSLWRRFYERDFPPCNEIATTKGACLTLGNG</sequence>
<feature type="domain" description="F-box" evidence="2">
    <location>
        <begin position="37"/>
        <end position="83"/>
    </location>
</feature>
<dbReference type="InterPro" id="IPR001810">
    <property type="entry name" value="F-box_dom"/>
</dbReference>
<proteinExistence type="predicted"/>
<dbReference type="SMART" id="SM00256">
    <property type="entry name" value="FBOX"/>
    <property type="match status" value="1"/>
</dbReference>
<accession>A0A0B5J8L8</accession>
<dbReference type="GeneID" id="23462048"/>
<evidence type="ECO:0000259" key="2">
    <source>
        <dbReference type="PROSITE" id="PS50181"/>
    </source>
</evidence>
<feature type="region of interest" description="Disordered" evidence="1">
    <location>
        <begin position="1"/>
        <end position="24"/>
    </location>
</feature>
<dbReference type="EMBL" id="KP136319">
    <property type="protein sequence ID" value="AJF97131.1"/>
    <property type="molecule type" value="Genomic_DNA"/>
</dbReference>
<evidence type="ECO:0000313" key="3">
    <source>
        <dbReference type="EMBL" id="AJF97131.1"/>
    </source>
</evidence>
<dbReference type="SUPFAM" id="SSF81383">
    <property type="entry name" value="F-box domain"/>
    <property type="match status" value="1"/>
</dbReference>
<evidence type="ECO:0000313" key="4">
    <source>
        <dbReference type="Proteomes" id="UP000202511"/>
    </source>
</evidence>
<organism evidence="3 4">
    <name type="scientific">Pandoravirus inopinatum</name>
    <dbReference type="NCBI Taxonomy" id="1605721"/>
    <lineage>
        <taxon>Viruses</taxon>
        <taxon>Pandoravirus</taxon>
    </lineage>
</organism>
<reference evidence="3 4" key="1">
    <citation type="journal article" date="2015" name="Parasitol. Res.">
        <title>Viruses in close associations with free-living amoebae.</title>
        <authorList>
            <person name="Scheid P."/>
        </authorList>
    </citation>
    <scope>NUCLEOTIDE SEQUENCE [LARGE SCALE GENOMIC DNA]</scope>
    <source>
        <strain evidence="3">KlaHel</strain>
    </source>
</reference>
<dbReference type="PROSITE" id="PS50181">
    <property type="entry name" value="FBOX"/>
    <property type="match status" value="1"/>
</dbReference>
<dbReference type="InterPro" id="IPR036047">
    <property type="entry name" value="F-box-like_dom_sf"/>
</dbReference>
<dbReference type="Gene3D" id="1.20.1280.50">
    <property type="match status" value="1"/>
</dbReference>
<dbReference type="KEGG" id="vg:23462048"/>
<dbReference type="Pfam" id="PF12937">
    <property type="entry name" value="F-box-like"/>
    <property type="match status" value="1"/>
</dbReference>
<dbReference type="RefSeq" id="YP_009119366.1">
    <property type="nucleotide sequence ID" value="NC_026440.1"/>
</dbReference>
<protein>
    <submittedName>
        <fullName evidence="3">F-box domain protein</fullName>
    </submittedName>
</protein>
<dbReference type="Proteomes" id="UP000202511">
    <property type="component" value="Segment"/>
</dbReference>